<dbReference type="InterPro" id="IPR013099">
    <property type="entry name" value="K_chnl_dom"/>
</dbReference>
<accession>A0A4C1TBE9</accession>
<sequence length="319" mass="36512">MNNSDLRLDHIVCLRNGRPSHCATSTTNGAHSDRSSLLQPFAINFAVALFRPTAKFQRVQQTESTEQKLKAAHLELKASNEMCDCRISEHDDHETEIRSTIFNTKLQGELIVFDVKCHDLADQRDRLQVSITLCTVGYGDMVPQTWQGKFIASFCALLGISFFALPAGILGSGFALKVQQQQRQKHMIRRRQPAATLIQALWRCYAADEHSLSVATWKIHQIPLPSPQTRSVSISIPIIVLKIVKIRYSDCVRNTEILRQVHVGGIESCLMPRQLRWCRRYWKSEAHLLFPFEKRQGKTRLSTPQIQRYSNTSYKSMQY</sequence>
<dbReference type="OrthoDB" id="8879391at2759"/>
<keyword evidence="1" id="KW-0472">Membrane</keyword>
<dbReference type="PANTHER" id="PTHR47735">
    <property type="entry name" value="POTASSIUM VOLTAGE-GATED CHANNEL SUBFAMILY KQT MEMBER 4"/>
    <property type="match status" value="1"/>
</dbReference>
<evidence type="ECO:0000256" key="1">
    <source>
        <dbReference type="SAM" id="Phobius"/>
    </source>
</evidence>
<evidence type="ECO:0000259" key="2">
    <source>
        <dbReference type="Pfam" id="PF07885"/>
    </source>
</evidence>
<dbReference type="Proteomes" id="UP000299102">
    <property type="component" value="Unassembled WGS sequence"/>
</dbReference>
<dbReference type="Gene3D" id="1.10.287.70">
    <property type="match status" value="1"/>
</dbReference>
<feature type="transmembrane region" description="Helical" evidence="1">
    <location>
        <begin position="150"/>
        <end position="176"/>
    </location>
</feature>
<gene>
    <name evidence="3" type="primary">Kcnq5</name>
    <name evidence="3" type="ORF">EVAR_77876_1</name>
</gene>
<dbReference type="InterPro" id="IPR003937">
    <property type="entry name" value="K_chnl_volt-dep_KCNQ"/>
</dbReference>
<dbReference type="PRINTS" id="PR00169">
    <property type="entry name" value="KCHANNEL"/>
</dbReference>
<evidence type="ECO:0000313" key="3">
    <source>
        <dbReference type="EMBL" id="GBP11782.1"/>
    </source>
</evidence>
<dbReference type="GO" id="GO:0005249">
    <property type="term" value="F:voltage-gated potassium channel activity"/>
    <property type="evidence" value="ECO:0007669"/>
    <property type="project" value="InterPro"/>
</dbReference>
<comment type="caution">
    <text evidence="3">The sequence shown here is derived from an EMBL/GenBank/DDBJ whole genome shotgun (WGS) entry which is preliminary data.</text>
</comment>
<reference evidence="3 4" key="1">
    <citation type="journal article" date="2019" name="Commun. Biol.">
        <title>The bagworm genome reveals a unique fibroin gene that provides high tensile strength.</title>
        <authorList>
            <person name="Kono N."/>
            <person name="Nakamura H."/>
            <person name="Ohtoshi R."/>
            <person name="Tomita M."/>
            <person name="Numata K."/>
            <person name="Arakawa K."/>
        </authorList>
    </citation>
    <scope>NUCLEOTIDE SEQUENCE [LARGE SCALE GENOMIC DNA]</scope>
</reference>
<dbReference type="Gene3D" id="6.10.140.1910">
    <property type="match status" value="1"/>
</dbReference>
<protein>
    <submittedName>
        <fullName evidence="3">Potassium voltage-gated channel subfamily KQT member 5</fullName>
    </submittedName>
</protein>
<evidence type="ECO:0000313" key="4">
    <source>
        <dbReference type="Proteomes" id="UP000299102"/>
    </source>
</evidence>
<keyword evidence="1" id="KW-1133">Transmembrane helix</keyword>
<feature type="domain" description="Potassium channel" evidence="2">
    <location>
        <begin position="131"/>
        <end position="171"/>
    </location>
</feature>
<dbReference type="GO" id="GO:0008076">
    <property type="term" value="C:voltage-gated potassium channel complex"/>
    <property type="evidence" value="ECO:0007669"/>
    <property type="project" value="TreeGrafter"/>
</dbReference>
<dbReference type="SUPFAM" id="SSF81324">
    <property type="entry name" value="Voltage-gated potassium channels"/>
    <property type="match status" value="1"/>
</dbReference>
<dbReference type="STRING" id="151549.A0A4C1TBE9"/>
<dbReference type="AlphaFoldDB" id="A0A4C1TBE9"/>
<proteinExistence type="predicted"/>
<dbReference type="Pfam" id="PF07885">
    <property type="entry name" value="Ion_trans_2"/>
    <property type="match status" value="1"/>
</dbReference>
<dbReference type="EMBL" id="BGZK01000047">
    <property type="protein sequence ID" value="GBP11782.1"/>
    <property type="molecule type" value="Genomic_DNA"/>
</dbReference>
<name>A0A4C1TBE9_EUMVA</name>
<keyword evidence="1" id="KW-0812">Transmembrane</keyword>
<keyword evidence="4" id="KW-1185">Reference proteome</keyword>
<organism evidence="3 4">
    <name type="scientific">Eumeta variegata</name>
    <name type="common">Bagworm moth</name>
    <name type="synonym">Eumeta japonica</name>
    <dbReference type="NCBI Taxonomy" id="151549"/>
    <lineage>
        <taxon>Eukaryota</taxon>
        <taxon>Metazoa</taxon>
        <taxon>Ecdysozoa</taxon>
        <taxon>Arthropoda</taxon>
        <taxon>Hexapoda</taxon>
        <taxon>Insecta</taxon>
        <taxon>Pterygota</taxon>
        <taxon>Neoptera</taxon>
        <taxon>Endopterygota</taxon>
        <taxon>Lepidoptera</taxon>
        <taxon>Glossata</taxon>
        <taxon>Ditrysia</taxon>
        <taxon>Tineoidea</taxon>
        <taxon>Psychidae</taxon>
        <taxon>Oiketicinae</taxon>
        <taxon>Eumeta</taxon>
    </lineage>
</organism>
<dbReference type="PANTHER" id="PTHR47735:SF9">
    <property type="entry name" value="POTASSIUM VOLTAGE-GATED CHANNEL SUBFAMILY KQT MEMBER 4-LIKE ISOFORM X1"/>
    <property type="match status" value="1"/>
</dbReference>